<proteinExistence type="predicted"/>
<reference evidence="2" key="1">
    <citation type="journal article" date="2018" name="Genome Biol.">
        <title>SKESA: strategic k-mer extension for scrupulous assemblies.</title>
        <authorList>
            <person name="Souvorov A."/>
            <person name="Agarwala R."/>
            <person name="Lipman D.J."/>
        </authorList>
    </citation>
    <scope>NUCLEOTIDE SEQUENCE [LARGE SCALE GENOMIC DNA]</scope>
    <source>
        <strain evidence="2">1839</strain>
    </source>
</reference>
<dbReference type="AlphaFoldDB" id="A0A789RNU7"/>
<sequence>MKRKSVVDIFLTSVLACMPTYTMSSEMTSESVFSHLNEKPSAINKSYLSINPEKYPNYPIYIHADKLKNEIKSSYTQNDLLQLTKITENTRKLALTDKPWGTFILASTFEDDKTAEETHYDAVWLRDSLWGYLALASDENNKDSAKKVLLTLWDYMSTPEQIKRMQDVINNPELINAPNGQMNAVHIRFDSNSSVMADVQEGGKPQLWNHKQNDALGLYLDILIQAVDTGIIKAEDWEKGDRLKSVVLLVAYLDKVCFYRMEDSGAWEEDARLNTSSVALVTSGLERLVTLLARKQSDFATELVKEAKINELDEPLTIDRLNHQIDKGYERITLQLDLGGESPGYLGSDKHYREADAALLNIIYPANLSKINTRRKEQVLKLVKTLAGPYGIKRYEKDNYQSANFWFNNIKTDTDELSHIKRENSFIPSTEAEWFFDSWYAKSAVIVYKETQKDQYLNDAVKFMNRSIAQITGANMIGANGRNVPEMALPESYNYIYLSGSLHEVPSPIIPLNWSKASMTLMLKEFSSVMHDKVDANH</sequence>
<organism evidence="2">
    <name type="scientific">Escherichia coli</name>
    <dbReference type="NCBI Taxonomy" id="562"/>
    <lineage>
        <taxon>Bacteria</taxon>
        <taxon>Pseudomonadati</taxon>
        <taxon>Pseudomonadota</taxon>
        <taxon>Gammaproteobacteria</taxon>
        <taxon>Enterobacterales</taxon>
        <taxon>Enterobacteriaceae</taxon>
        <taxon>Escherichia</taxon>
    </lineage>
</organism>
<dbReference type="Gene3D" id="1.50.10.10">
    <property type="match status" value="1"/>
</dbReference>
<name>A0A789RNU7_ECOLX</name>
<gene>
    <name evidence="2" type="ORF">GGB84_002474</name>
</gene>
<reference evidence="2" key="2">
    <citation type="submission" date="2020-02" db="EMBL/GenBank/DDBJ databases">
        <authorList>
            <consortium name="NCBI Pathogen Detection Project"/>
        </authorList>
    </citation>
    <scope>NUCLEOTIDE SEQUENCE</scope>
    <source>
        <strain evidence="2">1839</strain>
    </source>
</reference>
<evidence type="ECO:0000259" key="1">
    <source>
        <dbReference type="Pfam" id="PF00723"/>
    </source>
</evidence>
<dbReference type="InterPro" id="IPR012341">
    <property type="entry name" value="6hp_glycosidase-like_sf"/>
</dbReference>
<dbReference type="InterPro" id="IPR008928">
    <property type="entry name" value="6-hairpin_glycosidase_sf"/>
</dbReference>
<comment type="caution">
    <text evidence="2">The sequence shown here is derived from an EMBL/GenBank/DDBJ whole genome shotgun (WGS) entry which is preliminary data.</text>
</comment>
<dbReference type="Pfam" id="PF00723">
    <property type="entry name" value="Glyco_hydro_15"/>
    <property type="match status" value="1"/>
</dbReference>
<accession>A0A789RNU7</accession>
<dbReference type="InterPro" id="IPR011613">
    <property type="entry name" value="GH15-like"/>
</dbReference>
<feature type="domain" description="GH15-like" evidence="1">
    <location>
        <begin position="93"/>
        <end position="307"/>
    </location>
</feature>
<dbReference type="SUPFAM" id="SSF48208">
    <property type="entry name" value="Six-hairpin glycosidases"/>
    <property type="match status" value="1"/>
</dbReference>
<dbReference type="GO" id="GO:0005975">
    <property type="term" value="P:carbohydrate metabolic process"/>
    <property type="evidence" value="ECO:0007669"/>
    <property type="project" value="InterPro"/>
</dbReference>
<protein>
    <recommendedName>
        <fullName evidence="1">GH15-like domain-containing protein</fullName>
    </recommendedName>
</protein>
<evidence type="ECO:0000313" key="2">
    <source>
        <dbReference type="EMBL" id="HAG5770801.1"/>
    </source>
</evidence>
<dbReference type="EMBL" id="DAAYTU010000013">
    <property type="protein sequence ID" value="HAG5770801.1"/>
    <property type="molecule type" value="Genomic_DNA"/>
</dbReference>